<dbReference type="PANTHER" id="PTHR43794">
    <property type="entry name" value="AMINOHYDROLASE SSNA-RELATED"/>
    <property type="match status" value="1"/>
</dbReference>
<proteinExistence type="predicted"/>
<accession>A0A8H6XC07</accession>
<dbReference type="Proteomes" id="UP000620124">
    <property type="component" value="Unassembled WGS sequence"/>
</dbReference>
<dbReference type="InterPro" id="IPR006680">
    <property type="entry name" value="Amidohydro-rel"/>
</dbReference>
<dbReference type="PANTHER" id="PTHR43794:SF11">
    <property type="entry name" value="AMIDOHYDROLASE-RELATED DOMAIN-CONTAINING PROTEIN"/>
    <property type="match status" value="1"/>
</dbReference>
<dbReference type="EMBL" id="JACAZI010000021">
    <property type="protein sequence ID" value="KAF7337821.1"/>
    <property type="molecule type" value="Genomic_DNA"/>
</dbReference>
<dbReference type="SUPFAM" id="SSF51556">
    <property type="entry name" value="Metallo-dependent hydrolases"/>
    <property type="match status" value="1"/>
</dbReference>
<comment type="caution">
    <text evidence="3">The sequence shown here is derived from an EMBL/GenBank/DDBJ whole genome shotgun (WGS) entry which is preliminary data.</text>
</comment>
<evidence type="ECO:0000313" key="4">
    <source>
        <dbReference type="Proteomes" id="UP000620124"/>
    </source>
</evidence>
<feature type="domain" description="Amidohydrolase-related" evidence="2">
    <location>
        <begin position="59"/>
        <end position="433"/>
    </location>
</feature>
<sequence>MAPISSILLSNGTVLLHDEQDHVNPVKTDILIVDNKIANIAPSISPPTDAINIDCTGKILSPGFIDTHHHLWQTQLKGRHADDLFLDYMVKGENFEDGSNWNFVYALFGVEDVFLGQLGGCMEAIDAGTTMVVDHAHMNYSAKHSSSALSATVASGIRSYFCYNPVPQPPAASLAPFSFGSNAAEWSTKQLADLAASQPFGNGRVRLGLAFDAFYLPKEFVVSLYERARGLGVKLFTSHNLTNVGFGAHSWVNLLDSYGLLQGDFLLSHMNQATPEEAAKLVAKGVHISSTPETELQVAIGSPVCFRPDLHKISSLGIDCHTNNSGDILSQMRLALQSARSTYNQQFIEQGKVPRAVNATALQAFNLGTIMGARAVGMEAEIGSIAVGKLADIVIFDARSPSMICGAEHDPVAAIVLHASVRDIETVIVDGQIRKREGKLVPVVDKNMAEEPMEWSQIAAKLLHSREKLQEILKTEDMDSARKAVIGLFHIDEQNIVDNL</sequence>
<dbReference type="Gene3D" id="3.20.20.140">
    <property type="entry name" value="Metal-dependent hydrolases"/>
    <property type="match status" value="1"/>
</dbReference>
<dbReference type="Gene3D" id="2.30.40.10">
    <property type="entry name" value="Urease, subunit C, domain 1"/>
    <property type="match status" value="1"/>
</dbReference>
<dbReference type="SUPFAM" id="SSF51338">
    <property type="entry name" value="Composite domain of metallo-dependent hydrolases"/>
    <property type="match status" value="1"/>
</dbReference>
<dbReference type="OrthoDB" id="194468at2759"/>
<keyword evidence="1 3" id="KW-0378">Hydrolase</keyword>
<evidence type="ECO:0000313" key="3">
    <source>
        <dbReference type="EMBL" id="KAF7337821.1"/>
    </source>
</evidence>
<keyword evidence="4" id="KW-1185">Reference proteome</keyword>
<name>A0A8H6XC07_9AGAR</name>
<evidence type="ECO:0000259" key="2">
    <source>
        <dbReference type="Pfam" id="PF01979"/>
    </source>
</evidence>
<dbReference type="InterPro" id="IPR032466">
    <property type="entry name" value="Metal_Hydrolase"/>
</dbReference>
<protein>
    <submittedName>
        <fullName evidence="3">Metallo-dependent hydrolase</fullName>
    </submittedName>
</protein>
<dbReference type="InterPro" id="IPR050287">
    <property type="entry name" value="MTA/SAH_deaminase"/>
</dbReference>
<dbReference type="AlphaFoldDB" id="A0A8H6XC07"/>
<evidence type="ECO:0000256" key="1">
    <source>
        <dbReference type="ARBA" id="ARBA00022801"/>
    </source>
</evidence>
<dbReference type="InterPro" id="IPR011059">
    <property type="entry name" value="Metal-dep_hydrolase_composite"/>
</dbReference>
<dbReference type="GO" id="GO:0016810">
    <property type="term" value="F:hydrolase activity, acting on carbon-nitrogen (but not peptide) bonds"/>
    <property type="evidence" value="ECO:0007669"/>
    <property type="project" value="InterPro"/>
</dbReference>
<reference evidence="3" key="1">
    <citation type="submission" date="2020-05" db="EMBL/GenBank/DDBJ databases">
        <title>Mycena genomes resolve the evolution of fungal bioluminescence.</title>
        <authorList>
            <person name="Tsai I.J."/>
        </authorList>
    </citation>
    <scope>NUCLEOTIDE SEQUENCE</scope>
    <source>
        <strain evidence="3">CCC161011</strain>
    </source>
</reference>
<organism evidence="3 4">
    <name type="scientific">Mycena venus</name>
    <dbReference type="NCBI Taxonomy" id="2733690"/>
    <lineage>
        <taxon>Eukaryota</taxon>
        <taxon>Fungi</taxon>
        <taxon>Dikarya</taxon>
        <taxon>Basidiomycota</taxon>
        <taxon>Agaricomycotina</taxon>
        <taxon>Agaricomycetes</taxon>
        <taxon>Agaricomycetidae</taxon>
        <taxon>Agaricales</taxon>
        <taxon>Marasmiineae</taxon>
        <taxon>Mycenaceae</taxon>
        <taxon>Mycena</taxon>
    </lineage>
</organism>
<gene>
    <name evidence="3" type="ORF">MVEN_02005000</name>
</gene>
<dbReference type="Pfam" id="PF01979">
    <property type="entry name" value="Amidohydro_1"/>
    <property type="match status" value="1"/>
</dbReference>